<protein>
    <submittedName>
        <fullName evidence="1">Uncharacterized protein</fullName>
    </submittedName>
</protein>
<dbReference type="EMBL" id="AP019302">
    <property type="protein sequence ID" value="BBH05794.1"/>
    <property type="molecule type" value="Genomic_DNA"/>
</dbReference>
<accession>A0A4Y1RNB0</accession>
<sequence length="121" mass="13968">MRSAIASSMAGALSALRRLYLSLYNWTVFLGWYPLQQSLFSSDHYNVLYLALKTLNESGHQHVYKAVERPLLLAQSAAVLEVWSDLRYQRHCRKLVQDCILLGESSGVFLSWLELLLRNMY</sequence>
<proteinExistence type="predicted"/>
<reference evidence="1" key="1">
    <citation type="journal article" date="2019" name="Science">
        <title>Mutation of a bHLH transcription factor allowed almond domestication.</title>
        <authorList>
            <person name="Sanchez-Perez R."/>
            <person name="Pavan S."/>
            <person name="Mazzeo R."/>
            <person name="Moldovan C."/>
            <person name="Aiese Cigliano R."/>
            <person name="Del Cueto J."/>
            <person name="Ricciardi F."/>
            <person name="Lotti C."/>
            <person name="Ricciardi L."/>
            <person name="Dicenta F."/>
            <person name="Lopez-Marques R.L."/>
            <person name="Lindberg Moller B."/>
        </authorList>
    </citation>
    <scope>NUCLEOTIDE SEQUENCE</scope>
</reference>
<dbReference type="GO" id="GO:0006633">
    <property type="term" value="P:fatty acid biosynthetic process"/>
    <property type="evidence" value="ECO:0007669"/>
    <property type="project" value="UniProtKB-UniPathway"/>
</dbReference>
<dbReference type="AlphaFoldDB" id="A0A4Y1RNB0"/>
<evidence type="ECO:0000313" key="1">
    <source>
        <dbReference type="EMBL" id="BBH05794.1"/>
    </source>
</evidence>
<name>A0A4Y1RNB0_PRUDU</name>
<dbReference type="UniPathway" id="UPA00094"/>
<gene>
    <name evidence="1" type="ORF">Prudu_017285</name>
</gene>
<organism evidence="1">
    <name type="scientific">Prunus dulcis</name>
    <name type="common">Almond</name>
    <name type="synonym">Amygdalus dulcis</name>
    <dbReference type="NCBI Taxonomy" id="3755"/>
    <lineage>
        <taxon>Eukaryota</taxon>
        <taxon>Viridiplantae</taxon>
        <taxon>Streptophyta</taxon>
        <taxon>Embryophyta</taxon>
        <taxon>Tracheophyta</taxon>
        <taxon>Spermatophyta</taxon>
        <taxon>Magnoliopsida</taxon>
        <taxon>eudicotyledons</taxon>
        <taxon>Gunneridae</taxon>
        <taxon>Pentapetalae</taxon>
        <taxon>rosids</taxon>
        <taxon>fabids</taxon>
        <taxon>Rosales</taxon>
        <taxon>Rosaceae</taxon>
        <taxon>Amygdaloideae</taxon>
        <taxon>Amygdaleae</taxon>
        <taxon>Prunus</taxon>
    </lineage>
</organism>